<reference evidence="2" key="1">
    <citation type="journal article" date="2021" name="Front. Microbiol.">
        <title>Comprehensive Comparative Genomics and Phenotyping of Methylobacterium Species.</title>
        <authorList>
            <person name="Alessa O."/>
            <person name="Ogura Y."/>
            <person name="Fujitani Y."/>
            <person name="Takami H."/>
            <person name="Hayashi T."/>
            <person name="Sahin N."/>
            <person name="Tani A."/>
        </authorList>
    </citation>
    <scope>NUCLEOTIDE SEQUENCE</scope>
    <source>
        <strain evidence="2">DSM 23674</strain>
    </source>
</reference>
<sequence>MLMMDVLSDVRRSLLSRGSERRARRAGLGRTPRILVIGTCQGSAVAQAMSLLLPDAAVTGLSAFTLNRRFPRLADLLAEARRHDFVFTNHYLPPFRDGGDLLGLLAETRAVLIPSVVFAAFHPDQVRVGMDERRPAYGGLLSPMGHAHSALALFGHLEGVGLDGTLGLYDGRIYGELGYYDQWNASAEGLRVLGAQAGYDFDADLIRWSRRGCFMHSDNHPKMYVAADLARGLLDKAGIPYVPCDLDSYLADTLIAGGTWPVYPDIARHYGVPGNTLFFKVETPRSGPARTMTLRAFVEASFARYRTVPDEALTCARVAAWRADPAIRGMLRAAAGR</sequence>
<evidence type="ECO:0000259" key="1">
    <source>
        <dbReference type="Pfam" id="PF18588"/>
    </source>
</evidence>
<organism evidence="2 3">
    <name type="scientific">Methylobacterium thuringiense</name>
    <dbReference type="NCBI Taxonomy" id="1003091"/>
    <lineage>
        <taxon>Bacteria</taxon>
        <taxon>Pseudomonadati</taxon>
        <taxon>Pseudomonadota</taxon>
        <taxon>Alphaproteobacteria</taxon>
        <taxon>Hyphomicrobiales</taxon>
        <taxon>Methylobacteriaceae</taxon>
        <taxon>Methylobacterium</taxon>
    </lineage>
</organism>
<keyword evidence="3" id="KW-1185">Reference proteome</keyword>
<protein>
    <recommendedName>
        <fullName evidence="1">Polysaccharide biosynthesis enzyme WcbI domain-containing protein</fullName>
    </recommendedName>
</protein>
<evidence type="ECO:0000313" key="3">
    <source>
        <dbReference type="Proteomes" id="UP001055101"/>
    </source>
</evidence>
<feature type="domain" description="Polysaccharide biosynthesis enzyme WcbI" evidence="1">
    <location>
        <begin position="34"/>
        <end position="240"/>
    </location>
</feature>
<dbReference type="Proteomes" id="UP001055101">
    <property type="component" value="Unassembled WGS sequence"/>
</dbReference>
<comment type="caution">
    <text evidence="2">The sequence shown here is derived from an EMBL/GenBank/DDBJ whole genome shotgun (WGS) entry which is preliminary data.</text>
</comment>
<dbReference type="Pfam" id="PF18588">
    <property type="entry name" value="WcbI"/>
    <property type="match status" value="1"/>
</dbReference>
<dbReference type="EMBL" id="BPRA01000003">
    <property type="protein sequence ID" value="GJE54351.1"/>
    <property type="molecule type" value="Genomic_DNA"/>
</dbReference>
<reference evidence="2" key="2">
    <citation type="submission" date="2021-08" db="EMBL/GenBank/DDBJ databases">
        <authorList>
            <person name="Tani A."/>
            <person name="Ola A."/>
            <person name="Ogura Y."/>
            <person name="Katsura K."/>
            <person name="Hayashi T."/>
        </authorList>
    </citation>
    <scope>NUCLEOTIDE SEQUENCE</scope>
    <source>
        <strain evidence="2">DSM 23674</strain>
    </source>
</reference>
<name>A0ABQ4THC6_9HYPH</name>
<dbReference type="InterPro" id="IPR041307">
    <property type="entry name" value="WcbI"/>
</dbReference>
<gene>
    <name evidence="2" type="ORF">EKPJFOCH_0826</name>
</gene>
<accession>A0ABQ4THC6</accession>
<evidence type="ECO:0000313" key="2">
    <source>
        <dbReference type="EMBL" id="GJE54351.1"/>
    </source>
</evidence>
<proteinExistence type="predicted"/>